<protein>
    <recommendedName>
        <fullName evidence="4">5'-Nucleotidase C-terminal domain-containing protein</fullName>
    </recommendedName>
</protein>
<dbReference type="Proteomes" id="UP001153954">
    <property type="component" value="Unassembled WGS sequence"/>
</dbReference>
<dbReference type="PANTHER" id="PTHR11575:SF32">
    <property type="entry name" value="APYRASE-LIKE PROTEIN"/>
    <property type="match status" value="1"/>
</dbReference>
<dbReference type="InterPro" id="IPR029052">
    <property type="entry name" value="Metallo-depent_PP-like"/>
</dbReference>
<dbReference type="PRINTS" id="PR01607">
    <property type="entry name" value="APYRASEFAMLY"/>
</dbReference>
<dbReference type="PANTHER" id="PTHR11575">
    <property type="entry name" value="5'-NUCLEOTIDASE-RELATED"/>
    <property type="match status" value="1"/>
</dbReference>
<evidence type="ECO:0000313" key="6">
    <source>
        <dbReference type="Proteomes" id="UP001153954"/>
    </source>
</evidence>
<sequence length="293" mass="32145">MVILRSLAERMSPNVDIIVGGHTHTLLYTGETPDGSRPAGDYPTVVTQANGHRIPIVQAAAYTRYLGNIKLFIDEAGKVVSWQGQPIYLGTSIVKDPYIETQLEPWRQEVNAVGKEVLGRALVPLQRGCYRGECNVASWACDGFIDETVQNATADAWGAVSVCLLNAGGVRAHLQSGDITTEALRMVFPFENDIQVYDLKGEYLLEALEFSVGVTQTDPTNFYSSRLLQIGGLRMVVNATAPVGARVSAAVRCVRCAVPRYEPLRRDTVYRVLSQSYIGDGGGGYNVRHRFYL</sequence>
<name>A0AAU9U4D4_EUPED</name>
<dbReference type="InterPro" id="IPR006179">
    <property type="entry name" value="5_nucleotidase/apyrase"/>
</dbReference>
<dbReference type="GO" id="GO:0005886">
    <property type="term" value="C:plasma membrane"/>
    <property type="evidence" value="ECO:0007669"/>
    <property type="project" value="TreeGrafter"/>
</dbReference>
<evidence type="ECO:0000256" key="1">
    <source>
        <dbReference type="ARBA" id="ARBA00006654"/>
    </source>
</evidence>
<keyword evidence="6" id="KW-1185">Reference proteome</keyword>
<reference evidence="5" key="1">
    <citation type="submission" date="2022-03" db="EMBL/GenBank/DDBJ databases">
        <authorList>
            <person name="Tunstrom K."/>
        </authorList>
    </citation>
    <scope>NUCLEOTIDE SEQUENCE</scope>
</reference>
<dbReference type="GO" id="GO:0046872">
    <property type="term" value="F:metal ion binding"/>
    <property type="evidence" value="ECO:0007669"/>
    <property type="project" value="UniProtKB-KW"/>
</dbReference>
<organism evidence="5 6">
    <name type="scientific">Euphydryas editha</name>
    <name type="common">Edith's checkerspot</name>
    <dbReference type="NCBI Taxonomy" id="104508"/>
    <lineage>
        <taxon>Eukaryota</taxon>
        <taxon>Metazoa</taxon>
        <taxon>Ecdysozoa</taxon>
        <taxon>Arthropoda</taxon>
        <taxon>Hexapoda</taxon>
        <taxon>Insecta</taxon>
        <taxon>Pterygota</taxon>
        <taxon>Neoptera</taxon>
        <taxon>Endopterygota</taxon>
        <taxon>Lepidoptera</taxon>
        <taxon>Glossata</taxon>
        <taxon>Ditrysia</taxon>
        <taxon>Papilionoidea</taxon>
        <taxon>Nymphalidae</taxon>
        <taxon>Nymphalinae</taxon>
        <taxon>Euphydryas</taxon>
    </lineage>
</organism>
<evidence type="ECO:0000256" key="3">
    <source>
        <dbReference type="ARBA" id="ARBA00022801"/>
    </source>
</evidence>
<dbReference type="EMBL" id="CAKOGL010000013">
    <property type="protein sequence ID" value="CAH2093911.1"/>
    <property type="molecule type" value="Genomic_DNA"/>
</dbReference>
<accession>A0AAU9U4D4</accession>
<dbReference type="Gene3D" id="3.60.21.10">
    <property type="match status" value="1"/>
</dbReference>
<gene>
    <name evidence="5" type="ORF">EEDITHA_LOCUS9525</name>
</gene>
<evidence type="ECO:0000256" key="2">
    <source>
        <dbReference type="ARBA" id="ARBA00022723"/>
    </source>
</evidence>
<dbReference type="SUPFAM" id="SSF56300">
    <property type="entry name" value="Metallo-dependent phosphatases"/>
    <property type="match status" value="1"/>
</dbReference>
<dbReference type="Gene3D" id="3.90.780.10">
    <property type="entry name" value="5'-Nucleotidase, C-terminal domain"/>
    <property type="match status" value="1"/>
</dbReference>
<dbReference type="InterPro" id="IPR036907">
    <property type="entry name" value="5'-Nucleotdase_C_sf"/>
</dbReference>
<feature type="domain" description="5'-Nucleotidase C-terminal" evidence="4">
    <location>
        <begin position="126"/>
        <end position="287"/>
    </location>
</feature>
<dbReference type="Pfam" id="PF02872">
    <property type="entry name" value="5_nucleotid_C"/>
    <property type="match status" value="1"/>
</dbReference>
<dbReference type="AlphaFoldDB" id="A0AAU9U4D4"/>
<comment type="caution">
    <text evidence="5">The sequence shown here is derived from an EMBL/GenBank/DDBJ whole genome shotgun (WGS) entry which is preliminary data.</text>
</comment>
<dbReference type="GO" id="GO:0006196">
    <property type="term" value="P:AMP catabolic process"/>
    <property type="evidence" value="ECO:0007669"/>
    <property type="project" value="TreeGrafter"/>
</dbReference>
<evidence type="ECO:0000313" key="5">
    <source>
        <dbReference type="EMBL" id="CAH2093911.1"/>
    </source>
</evidence>
<dbReference type="InterPro" id="IPR008334">
    <property type="entry name" value="5'-Nucleotdase_C"/>
</dbReference>
<proteinExistence type="inferred from homology"/>
<keyword evidence="2" id="KW-0479">Metal-binding</keyword>
<comment type="similarity">
    <text evidence="1">Belongs to the 5'-nucleotidase family.</text>
</comment>
<dbReference type="SUPFAM" id="SSF55816">
    <property type="entry name" value="5'-nucleotidase (syn. UDP-sugar hydrolase), C-terminal domain"/>
    <property type="match status" value="1"/>
</dbReference>
<evidence type="ECO:0000259" key="4">
    <source>
        <dbReference type="Pfam" id="PF02872"/>
    </source>
</evidence>
<keyword evidence="3" id="KW-0378">Hydrolase</keyword>
<dbReference type="GO" id="GO:0008253">
    <property type="term" value="F:5'-nucleotidase activity"/>
    <property type="evidence" value="ECO:0007669"/>
    <property type="project" value="TreeGrafter"/>
</dbReference>